<keyword evidence="1" id="KW-1133">Transmembrane helix</keyword>
<comment type="caution">
    <text evidence="3">The sequence shown here is derived from an EMBL/GenBank/DDBJ whole genome shotgun (WGS) entry which is preliminary data.</text>
</comment>
<keyword evidence="1" id="KW-0812">Transmembrane</keyword>
<reference evidence="3" key="1">
    <citation type="journal article" date="2021" name="PeerJ">
        <title>Extensive microbial diversity within the chicken gut microbiome revealed by metagenomics and culture.</title>
        <authorList>
            <person name="Gilroy R."/>
            <person name="Ravi A."/>
            <person name="Getino M."/>
            <person name="Pursley I."/>
            <person name="Horton D.L."/>
            <person name="Alikhan N.F."/>
            <person name="Baker D."/>
            <person name="Gharbi K."/>
            <person name="Hall N."/>
            <person name="Watson M."/>
            <person name="Adriaenssens E.M."/>
            <person name="Foster-Nyarko E."/>
            <person name="Jarju S."/>
            <person name="Secka A."/>
            <person name="Antonio M."/>
            <person name="Oren A."/>
            <person name="Chaudhuri R.R."/>
            <person name="La Ragione R."/>
            <person name="Hildebrand F."/>
            <person name="Pallen M.J."/>
        </authorList>
    </citation>
    <scope>NUCLEOTIDE SEQUENCE</scope>
    <source>
        <strain evidence="3">CHK179-28034</strain>
    </source>
</reference>
<dbReference type="SUPFAM" id="SSF52980">
    <property type="entry name" value="Restriction endonuclease-like"/>
    <property type="match status" value="1"/>
</dbReference>
<dbReference type="AlphaFoldDB" id="A0A9D2J6M8"/>
<dbReference type="EMBL" id="DXBR01000038">
    <property type="protein sequence ID" value="HIZ39005.1"/>
    <property type="molecule type" value="Genomic_DNA"/>
</dbReference>
<dbReference type="GO" id="GO:0015666">
    <property type="term" value="F:restriction endodeoxyribonuclease activity"/>
    <property type="evidence" value="ECO:0007669"/>
    <property type="project" value="TreeGrafter"/>
</dbReference>
<dbReference type="Proteomes" id="UP000824049">
    <property type="component" value="Unassembled WGS sequence"/>
</dbReference>
<dbReference type="PANTHER" id="PTHR30015:SF6">
    <property type="entry name" value="SLL1429 PROTEIN"/>
    <property type="match status" value="1"/>
</dbReference>
<accession>A0A9D2J6M8</accession>
<evidence type="ECO:0000313" key="3">
    <source>
        <dbReference type="EMBL" id="HIZ39005.1"/>
    </source>
</evidence>
<organism evidence="3 4">
    <name type="scientific">Candidatus Anaerobutyricum stercoris</name>
    <dbReference type="NCBI Taxonomy" id="2838457"/>
    <lineage>
        <taxon>Bacteria</taxon>
        <taxon>Bacillati</taxon>
        <taxon>Bacillota</taxon>
        <taxon>Clostridia</taxon>
        <taxon>Lachnospirales</taxon>
        <taxon>Lachnospiraceae</taxon>
        <taxon>Anaerobutyricum</taxon>
    </lineage>
</organism>
<sequence length="178" mass="20345">MTGFDMITGVLAAAVLAAYGKGYILFTESRGEECVLYTMLCAVGFVLLVRRLISRRYLRMSMRKVDKLSGRAFEKYLRVQFKHLGYRVTLTDYSHDYGADLIVRKRGEKIVVQAKRYEKNVGIAAVQEAVGSVAYYDADRAMVVTNSGFTKSARNLARQNDVELWGRYDIQKKFKIRE</sequence>
<keyword evidence="1" id="KW-0472">Membrane</keyword>
<keyword evidence="3" id="KW-0255">Endonuclease</keyword>
<dbReference type="InterPro" id="IPR052906">
    <property type="entry name" value="Type_IV_Methyl-Rstrct_Enzyme"/>
</dbReference>
<proteinExistence type="predicted"/>
<keyword evidence="3" id="KW-0540">Nuclease</keyword>
<dbReference type="GO" id="GO:0003677">
    <property type="term" value="F:DNA binding"/>
    <property type="evidence" value="ECO:0007669"/>
    <property type="project" value="InterPro"/>
</dbReference>
<dbReference type="Pfam" id="PF04471">
    <property type="entry name" value="Mrr_cat"/>
    <property type="match status" value="1"/>
</dbReference>
<dbReference type="PANTHER" id="PTHR30015">
    <property type="entry name" value="MRR RESTRICTION SYSTEM PROTEIN"/>
    <property type="match status" value="1"/>
</dbReference>
<dbReference type="InterPro" id="IPR011335">
    <property type="entry name" value="Restrct_endonuc-II-like"/>
</dbReference>
<evidence type="ECO:0000313" key="4">
    <source>
        <dbReference type="Proteomes" id="UP000824049"/>
    </source>
</evidence>
<protein>
    <submittedName>
        <fullName evidence="3">Restriction endonuclease</fullName>
    </submittedName>
</protein>
<dbReference type="Gene3D" id="3.40.1350.10">
    <property type="match status" value="1"/>
</dbReference>
<dbReference type="GO" id="GO:0009307">
    <property type="term" value="P:DNA restriction-modification system"/>
    <property type="evidence" value="ECO:0007669"/>
    <property type="project" value="InterPro"/>
</dbReference>
<name>A0A9D2J6M8_9FIRM</name>
<reference evidence="3" key="2">
    <citation type="submission" date="2021-04" db="EMBL/GenBank/DDBJ databases">
        <authorList>
            <person name="Gilroy R."/>
        </authorList>
    </citation>
    <scope>NUCLEOTIDE SEQUENCE</scope>
    <source>
        <strain evidence="3">CHK179-28034</strain>
    </source>
</reference>
<dbReference type="InterPro" id="IPR011856">
    <property type="entry name" value="tRNA_endonuc-like_dom_sf"/>
</dbReference>
<dbReference type="InterPro" id="IPR007560">
    <property type="entry name" value="Restrct_endonuc_IV_Mrr"/>
</dbReference>
<feature type="domain" description="Restriction endonuclease type IV Mrr" evidence="2">
    <location>
        <begin position="66"/>
        <end position="171"/>
    </location>
</feature>
<evidence type="ECO:0000256" key="1">
    <source>
        <dbReference type="SAM" id="Phobius"/>
    </source>
</evidence>
<keyword evidence="3" id="KW-0378">Hydrolase</keyword>
<gene>
    <name evidence="3" type="ORF">H9968_03630</name>
</gene>
<evidence type="ECO:0000259" key="2">
    <source>
        <dbReference type="Pfam" id="PF04471"/>
    </source>
</evidence>
<feature type="transmembrane region" description="Helical" evidence="1">
    <location>
        <begin position="36"/>
        <end position="53"/>
    </location>
</feature>